<gene>
    <name evidence="8" type="ORF">PHISCL_07160</name>
</gene>
<dbReference type="SMART" id="SM00066">
    <property type="entry name" value="GAL4"/>
    <property type="match status" value="1"/>
</dbReference>
<dbReference type="InterPro" id="IPR052783">
    <property type="entry name" value="Metabolic/Drug-Res_Regulator"/>
</dbReference>
<dbReference type="PANTHER" id="PTHR47655:SF2">
    <property type="entry name" value="QUINIC ACID UTILIZATION ACTIVATOR"/>
    <property type="match status" value="1"/>
</dbReference>
<dbReference type="GO" id="GO:0003677">
    <property type="term" value="F:DNA binding"/>
    <property type="evidence" value="ECO:0007669"/>
    <property type="project" value="UniProtKB-KW"/>
</dbReference>
<dbReference type="PROSITE" id="PS50048">
    <property type="entry name" value="ZN2_CY6_FUNGAL_2"/>
    <property type="match status" value="1"/>
</dbReference>
<keyword evidence="4" id="KW-0804">Transcription</keyword>
<dbReference type="GO" id="GO:0000981">
    <property type="term" value="F:DNA-binding transcription factor activity, RNA polymerase II-specific"/>
    <property type="evidence" value="ECO:0007669"/>
    <property type="project" value="InterPro"/>
</dbReference>
<evidence type="ECO:0000313" key="8">
    <source>
        <dbReference type="EMBL" id="RJE20490.1"/>
    </source>
</evidence>
<evidence type="ECO:0000256" key="6">
    <source>
        <dbReference type="SAM" id="MobiDB-lite"/>
    </source>
</evidence>
<organism evidence="8 9">
    <name type="scientific">Aspergillus sclerotialis</name>
    <dbReference type="NCBI Taxonomy" id="2070753"/>
    <lineage>
        <taxon>Eukaryota</taxon>
        <taxon>Fungi</taxon>
        <taxon>Dikarya</taxon>
        <taxon>Ascomycota</taxon>
        <taxon>Pezizomycotina</taxon>
        <taxon>Eurotiomycetes</taxon>
        <taxon>Eurotiomycetidae</taxon>
        <taxon>Eurotiales</taxon>
        <taxon>Aspergillaceae</taxon>
        <taxon>Aspergillus</taxon>
        <taxon>Aspergillus subgen. Polypaecilum</taxon>
    </lineage>
</organism>
<evidence type="ECO:0000256" key="2">
    <source>
        <dbReference type="ARBA" id="ARBA00023015"/>
    </source>
</evidence>
<dbReference type="AlphaFoldDB" id="A0A3A2ZCZ1"/>
<dbReference type="PROSITE" id="PS00463">
    <property type="entry name" value="ZN2_CY6_FUNGAL_1"/>
    <property type="match status" value="1"/>
</dbReference>
<dbReference type="GO" id="GO:0045944">
    <property type="term" value="P:positive regulation of transcription by RNA polymerase II"/>
    <property type="evidence" value="ECO:0007669"/>
    <property type="project" value="TreeGrafter"/>
</dbReference>
<dbReference type="Proteomes" id="UP000266188">
    <property type="component" value="Unassembled WGS sequence"/>
</dbReference>
<keyword evidence="5" id="KW-0539">Nucleus</keyword>
<accession>A0A3A2ZCZ1</accession>
<dbReference type="GO" id="GO:0008270">
    <property type="term" value="F:zinc ion binding"/>
    <property type="evidence" value="ECO:0007669"/>
    <property type="project" value="InterPro"/>
</dbReference>
<evidence type="ECO:0000256" key="4">
    <source>
        <dbReference type="ARBA" id="ARBA00023163"/>
    </source>
</evidence>
<evidence type="ECO:0000256" key="3">
    <source>
        <dbReference type="ARBA" id="ARBA00023125"/>
    </source>
</evidence>
<dbReference type="SUPFAM" id="SSF57701">
    <property type="entry name" value="Zn2/Cys6 DNA-binding domain"/>
    <property type="match status" value="1"/>
</dbReference>
<reference evidence="9" key="1">
    <citation type="submission" date="2017-02" db="EMBL/GenBank/DDBJ databases">
        <authorList>
            <person name="Tafer H."/>
            <person name="Lopandic K."/>
        </authorList>
    </citation>
    <scope>NUCLEOTIDE SEQUENCE [LARGE SCALE GENOMIC DNA]</scope>
    <source>
        <strain evidence="9">CBS 366.77</strain>
    </source>
</reference>
<dbReference type="InterPro" id="IPR036864">
    <property type="entry name" value="Zn2-C6_fun-type_DNA-bd_sf"/>
</dbReference>
<evidence type="ECO:0000256" key="5">
    <source>
        <dbReference type="ARBA" id="ARBA00023242"/>
    </source>
</evidence>
<dbReference type="Gene3D" id="4.10.240.10">
    <property type="entry name" value="Zn(2)-C6 fungal-type DNA-binding domain"/>
    <property type="match status" value="1"/>
</dbReference>
<dbReference type="InterPro" id="IPR001138">
    <property type="entry name" value="Zn2Cys6_DnaBD"/>
</dbReference>
<keyword evidence="3" id="KW-0238">DNA-binding</keyword>
<feature type="domain" description="Zn(2)-C6 fungal-type" evidence="7">
    <location>
        <begin position="16"/>
        <end position="46"/>
    </location>
</feature>
<dbReference type="EMBL" id="MVGC01000301">
    <property type="protein sequence ID" value="RJE20490.1"/>
    <property type="molecule type" value="Genomic_DNA"/>
</dbReference>
<dbReference type="CDD" id="cd12148">
    <property type="entry name" value="fungal_TF_MHR"/>
    <property type="match status" value="1"/>
</dbReference>
<comment type="caution">
    <text evidence="8">The sequence shown here is derived from an EMBL/GenBank/DDBJ whole genome shotgun (WGS) entry which is preliminary data.</text>
</comment>
<evidence type="ECO:0000259" key="7">
    <source>
        <dbReference type="PROSITE" id="PS50048"/>
    </source>
</evidence>
<feature type="region of interest" description="Disordered" evidence="6">
    <location>
        <begin position="154"/>
        <end position="173"/>
    </location>
</feature>
<feature type="compositionally biased region" description="Polar residues" evidence="6">
    <location>
        <begin position="589"/>
        <end position="601"/>
    </location>
</feature>
<dbReference type="GO" id="GO:0006351">
    <property type="term" value="P:DNA-templated transcription"/>
    <property type="evidence" value="ECO:0007669"/>
    <property type="project" value="InterPro"/>
</dbReference>
<proteinExistence type="predicted"/>
<evidence type="ECO:0000256" key="1">
    <source>
        <dbReference type="ARBA" id="ARBA00022723"/>
    </source>
</evidence>
<dbReference type="OrthoDB" id="2534600at2759"/>
<dbReference type="Pfam" id="PF04082">
    <property type="entry name" value="Fungal_trans"/>
    <property type="match status" value="1"/>
</dbReference>
<name>A0A3A2ZCZ1_9EURO</name>
<dbReference type="PANTHER" id="PTHR47655">
    <property type="entry name" value="QUINIC ACID UTILIZATION ACTIVATOR"/>
    <property type="match status" value="1"/>
</dbReference>
<keyword evidence="9" id="KW-1185">Reference proteome</keyword>
<feature type="region of interest" description="Disordered" evidence="6">
    <location>
        <begin position="583"/>
        <end position="608"/>
    </location>
</feature>
<keyword evidence="2" id="KW-0805">Transcription regulation</keyword>
<dbReference type="CDD" id="cd00067">
    <property type="entry name" value="GAL4"/>
    <property type="match status" value="1"/>
</dbReference>
<dbReference type="InterPro" id="IPR007219">
    <property type="entry name" value="XnlR_reg_dom"/>
</dbReference>
<dbReference type="Pfam" id="PF00172">
    <property type="entry name" value="Zn_clus"/>
    <property type="match status" value="1"/>
</dbReference>
<protein>
    <recommendedName>
        <fullName evidence="7">Zn(2)-C6 fungal-type domain-containing protein</fullName>
    </recommendedName>
</protein>
<sequence length="653" mass="73710">MSEPERHLKRQRISQACDYCRKRKSKCDGLQPVCSVCRLFKKPCTYGNVKKRGLQTGYVRGLESLLGLVLQHIPGSEALIQSLLRHDYADVSFIDGGFLDRTTDQWRTSGLAKDLDILLGSFDSESGHAVTSQGSRLAPLPRVVRDAGCLPLGSSGEQRIENTEPAVPSDVSERNQDISAPLLSFPDDLSDFVDLYFQTTQCWFPILERRDILRTMYDEDETAPAHQPYNSMDGPRICLWAIIVYSSKLKGNSRPSAIPSAWQIQAHIWSTLMSTSQVLDLGHIQAALILALHELNQGVVMSAWVLTAQAYRMQAILAGQGLETSERRQHVFQGCLYLDTVLSALLGQPPLHTHRKYNGIPHIDENSVEEWESWTSPSHTGLRGPKNRQPLRVLSTFNLLTHLMQKMTKFLEYPVEGSSFDETVRDLQNWRFNLKKQHKINERGCSTPPILLLHLTWDFVLLTLFRWACRIERRWIQLIEETARSTLAMLNQYLELTEVSSASPLSWTFAQQAHACLQQLNCQLGRNDESTVDLQLKEMLQTLEHRCGDQASAQYDGLHALDSMRQPTTRLPSLSYKAASSMGNRMEKQPTTYSSGASLHDSSAPVEASTPQAQYLLPDATLAAFTETERPSDEANEFDDVFDEMLTFVPSRR</sequence>
<keyword evidence="1" id="KW-0479">Metal-binding</keyword>
<evidence type="ECO:0000313" key="9">
    <source>
        <dbReference type="Proteomes" id="UP000266188"/>
    </source>
</evidence>